<sequence>MAAVSNGYNSWRRSAHRSSEHRAQSVPIWERKFCWEVGSVPWKRIVEAKKYMNIFDRVIEWDDSACEEAFKKAKLRYWFKITGQPHRISLPNRDMFIDEIDWNAEIDPAIFPGLGECSGDDEEEEEEKEKKNVNVVNSFDVPWHQIKPTGWDLYERKCQSFTGMVVGE</sequence>
<dbReference type="Proteomes" id="UP001164250">
    <property type="component" value="Chromosome 11"/>
</dbReference>
<evidence type="ECO:0000313" key="2">
    <source>
        <dbReference type="Proteomes" id="UP001164250"/>
    </source>
</evidence>
<comment type="caution">
    <text evidence="1">The sequence shown here is derived from an EMBL/GenBank/DDBJ whole genome shotgun (WGS) entry which is preliminary data.</text>
</comment>
<protein>
    <submittedName>
        <fullName evidence="1">Uncharacterized protein</fullName>
    </submittedName>
</protein>
<keyword evidence="2" id="KW-1185">Reference proteome</keyword>
<proteinExistence type="predicted"/>
<dbReference type="EMBL" id="CM047907">
    <property type="protein sequence ID" value="KAJ0083554.1"/>
    <property type="molecule type" value="Genomic_DNA"/>
</dbReference>
<evidence type="ECO:0000313" key="1">
    <source>
        <dbReference type="EMBL" id="KAJ0083554.1"/>
    </source>
</evidence>
<reference evidence="2" key="1">
    <citation type="journal article" date="2023" name="G3 (Bethesda)">
        <title>Genome assembly and association tests identify interacting loci associated with vigor, precocity, and sex in interspecific pistachio rootstocks.</title>
        <authorList>
            <person name="Palmer W."/>
            <person name="Jacygrad E."/>
            <person name="Sagayaradj S."/>
            <person name="Cavanaugh K."/>
            <person name="Han R."/>
            <person name="Bertier L."/>
            <person name="Beede B."/>
            <person name="Kafkas S."/>
            <person name="Golino D."/>
            <person name="Preece J."/>
            <person name="Michelmore R."/>
        </authorList>
    </citation>
    <scope>NUCLEOTIDE SEQUENCE [LARGE SCALE GENOMIC DNA]</scope>
</reference>
<organism evidence="1 2">
    <name type="scientific">Pistacia atlantica</name>
    <dbReference type="NCBI Taxonomy" id="434234"/>
    <lineage>
        <taxon>Eukaryota</taxon>
        <taxon>Viridiplantae</taxon>
        <taxon>Streptophyta</taxon>
        <taxon>Embryophyta</taxon>
        <taxon>Tracheophyta</taxon>
        <taxon>Spermatophyta</taxon>
        <taxon>Magnoliopsida</taxon>
        <taxon>eudicotyledons</taxon>
        <taxon>Gunneridae</taxon>
        <taxon>Pentapetalae</taxon>
        <taxon>rosids</taxon>
        <taxon>malvids</taxon>
        <taxon>Sapindales</taxon>
        <taxon>Anacardiaceae</taxon>
        <taxon>Pistacia</taxon>
    </lineage>
</organism>
<gene>
    <name evidence="1" type="ORF">Patl1_29513</name>
</gene>
<name>A0ACC1A7U6_9ROSI</name>
<accession>A0ACC1A7U6</accession>